<reference evidence="2" key="1">
    <citation type="journal article" date="2020" name="Stud. Mycol.">
        <title>101 Dothideomycetes genomes: a test case for predicting lifestyles and emergence of pathogens.</title>
        <authorList>
            <person name="Haridas S."/>
            <person name="Albert R."/>
            <person name="Binder M."/>
            <person name="Bloem J."/>
            <person name="Labutti K."/>
            <person name="Salamov A."/>
            <person name="Andreopoulos B."/>
            <person name="Baker S."/>
            <person name="Barry K."/>
            <person name="Bills G."/>
            <person name="Bluhm B."/>
            <person name="Cannon C."/>
            <person name="Castanera R."/>
            <person name="Culley D."/>
            <person name="Daum C."/>
            <person name="Ezra D."/>
            <person name="Gonzalez J."/>
            <person name="Henrissat B."/>
            <person name="Kuo A."/>
            <person name="Liang C."/>
            <person name="Lipzen A."/>
            <person name="Lutzoni F."/>
            <person name="Magnuson J."/>
            <person name="Mondo S."/>
            <person name="Nolan M."/>
            <person name="Ohm R."/>
            <person name="Pangilinan J."/>
            <person name="Park H.-J."/>
            <person name="Ramirez L."/>
            <person name="Alfaro M."/>
            <person name="Sun H."/>
            <person name="Tritt A."/>
            <person name="Yoshinaga Y."/>
            <person name="Zwiers L.-H."/>
            <person name="Turgeon B."/>
            <person name="Goodwin S."/>
            <person name="Spatafora J."/>
            <person name="Crous P."/>
            <person name="Grigoriev I."/>
        </authorList>
    </citation>
    <scope>NUCLEOTIDE SEQUENCE</scope>
    <source>
        <strain evidence="2">CBS 121739</strain>
    </source>
</reference>
<proteinExistence type="predicted"/>
<evidence type="ECO:0000259" key="1">
    <source>
        <dbReference type="Pfam" id="PF13472"/>
    </source>
</evidence>
<dbReference type="AlphaFoldDB" id="A0A6A6WED4"/>
<dbReference type="GO" id="GO:0016787">
    <property type="term" value="F:hydrolase activity"/>
    <property type="evidence" value="ECO:0007669"/>
    <property type="project" value="UniProtKB-KW"/>
</dbReference>
<dbReference type="InterPro" id="IPR053140">
    <property type="entry name" value="GDSL_Rv0518-like"/>
</dbReference>
<evidence type="ECO:0000313" key="2">
    <source>
        <dbReference type="EMBL" id="KAF2760519.1"/>
    </source>
</evidence>
<dbReference type="InterPro" id="IPR036514">
    <property type="entry name" value="SGNH_hydro_sf"/>
</dbReference>
<keyword evidence="3" id="KW-1185">Reference proteome</keyword>
<dbReference type="Gene3D" id="3.40.50.1110">
    <property type="entry name" value="SGNH hydrolase"/>
    <property type="match status" value="1"/>
</dbReference>
<protein>
    <submittedName>
        <fullName evidence="2">SGNH hydrolase</fullName>
    </submittedName>
</protein>
<gene>
    <name evidence="2" type="ORF">EJ05DRAFT_492180</name>
</gene>
<dbReference type="OrthoDB" id="10071171at2759"/>
<feature type="domain" description="SGNH hydrolase-type esterase" evidence="1">
    <location>
        <begin position="209"/>
        <end position="404"/>
    </location>
</feature>
<dbReference type="Pfam" id="PF13472">
    <property type="entry name" value="Lipase_GDSL_2"/>
    <property type="match status" value="1"/>
</dbReference>
<dbReference type="CDD" id="cd01830">
    <property type="entry name" value="XynE_like"/>
    <property type="match status" value="1"/>
</dbReference>
<dbReference type="RefSeq" id="XP_033602970.1">
    <property type="nucleotide sequence ID" value="XM_033746021.1"/>
</dbReference>
<keyword evidence="2" id="KW-0378">Hydrolase</keyword>
<organism evidence="2 3">
    <name type="scientific">Pseudovirgaria hyperparasitica</name>
    <dbReference type="NCBI Taxonomy" id="470096"/>
    <lineage>
        <taxon>Eukaryota</taxon>
        <taxon>Fungi</taxon>
        <taxon>Dikarya</taxon>
        <taxon>Ascomycota</taxon>
        <taxon>Pezizomycotina</taxon>
        <taxon>Dothideomycetes</taxon>
        <taxon>Dothideomycetes incertae sedis</taxon>
        <taxon>Acrospermales</taxon>
        <taxon>Acrospermaceae</taxon>
        <taxon>Pseudovirgaria</taxon>
    </lineage>
</organism>
<dbReference type="PANTHER" id="PTHR43784">
    <property type="entry name" value="GDSL-LIKE LIPASE/ACYLHYDROLASE, PUTATIVE (AFU_ORTHOLOGUE AFUA_2G00820)-RELATED"/>
    <property type="match status" value="1"/>
</dbReference>
<dbReference type="EMBL" id="ML996568">
    <property type="protein sequence ID" value="KAF2760519.1"/>
    <property type="molecule type" value="Genomic_DNA"/>
</dbReference>
<sequence length="425" mass="45873">MQFLAIGWAAIIAIVVTSVRHWVDIWTSMPQLTEPGNLPPTPFNGSRTVFSNSTIRQTLRMTLSADQIRIRVTNVFGLTDLLVTAMTVALPANGSAGVAAVQPQTVMPLTFSGSQSIVIPNGALAVSDPIDFLVHSGSMISVSMYLSDGQQGFAITSHPGSRTTSWLTSGNTINDANMTSTGLASVAHWYYLSAVEAWLPNTSRAFAIVGDSITDGRGSETDKNNRWPDLLLARMQKQPSTSPIAVLNQAAGGNRVLADGLGPNAQGRIDRDVLSHSGVRYAMLFEGVNDIGSAAATTAAQNAVYSRLLLAYQQLATRIHAFSIPLFAATITPFSAPNSTIQPYSDPLREATRSKVNEWIRTSGVFDRVVDFDAVLRDPRNSTMLDPQYDSGDYLHPNVRGYQALADAFPLELFDRFSEGVSSFI</sequence>
<dbReference type="SUPFAM" id="SSF52266">
    <property type="entry name" value="SGNH hydrolase"/>
    <property type="match status" value="1"/>
</dbReference>
<name>A0A6A6WED4_9PEZI</name>
<dbReference type="Proteomes" id="UP000799437">
    <property type="component" value="Unassembled WGS sequence"/>
</dbReference>
<dbReference type="GeneID" id="54487075"/>
<accession>A0A6A6WED4</accession>
<evidence type="ECO:0000313" key="3">
    <source>
        <dbReference type="Proteomes" id="UP000799437"/>
    </source>
</evidence>
<dbReference type="InterPro" id="IPR013830">
    <property type="entry name" value="SGNH_hydro"/>
</dbReference>
<dbReference type="PANTHER" id="PTHR43784:SF3">
    <property type="entry name" value="GDSL FAMILY LIPASE"/>
    <property type="match status" value="1"/>
</dbReference>